<dbReference type="InterPro" id="IPR056798">
    <property type="entry name" value="ADH_Fe_C"/>
</dbReference>
<evidence type="ECO:0000256" key="1">
    <source>
        <dbReference type="ARBA" id="ARBA00023002"/>
    </source>
</evidence>
<dbReference type="GO" id="GO:0004022">
    <property type="term" value="F:alcohol dehydrogenase (NAD+) activity"/>
    <property type="evidence" value="ECO:0007669"/>
    <property type="project" value="TreeGrafter"/>
</dbReference>
<dbReference type="PANTHER" id="PTHR11496">
    <property type="entry name" value="ALCOHOL DEHYDROGENASE"/>
    <property type="match status" value="1"/>
</dbReference>
<dbReference type="PANTHER" id="PTHR11496:SF107">
    <property type="entry name" value="ALCOHOL DEHYDROGENASE, PUTATIVE (AFU_ORTHOLOGUE AFUA_1G06800)-RELATED"/>
    <property type="match status" value="1"/>
</dbReference>
<name>A0A9P9F1B1_9HYPO</name>
<protein>
    <recommendedName>
        <fullName evidence="6">Alcohol dehydrogenase iron-type/glycerol dehydrogenase GldA domain-containing protein</fullName>
    </recommendedName>
</protein>
<dbReference type="Pfam" id="PF00465">
    <property type="entry name" value="Fe-ADH"/>
    <property type="match status" value="1"/>
</dbReference>
<accession>A0A9P9F1B1</accession>
<dbReference type="Pfam" id="PF25137">
    <property type="entry name" value="ADH_Fe_C"/>
    <property type="match status" value="1"/>
</dbReference>
<dbReference type="Gene3D" id="3.40.50.1970">
    <property type="match status" value="1"/>
</dbReference>
<keyword evidence="1" id="KW-0560">Oxidoreductase</keyword>
<dbReference type="InterPro" id="IPR001670">
    <property type="entry name" value="ADH_Fe/GldA"/>
</dbReference>
<dbReference type="InterPro" id="IPR039697">
    <property type="entry name" value="Alcohol_dehydrogenase_Fe"/>
</dbReference>
<feature type="domain" description="Alcohol dehydrogenase iron-type/glycerol dehydrogenase GldA" evidence="2">
    <location>
        <begin position="55"/>
        <end position="217"/>
    </location>
</feature>
<comment type="caution">
    <text evidence="4">The sequence shown here is derived from an EMBL/GenBank/DDBJ whole genome shotgun (WGS) entry which is preliminary data.</text>
</comment>
<reference evidence="4" key="1">
    <citation type="journal article" date="2021" name="Nat. Commun.">
        <title>Genetic determinants of endophytism in the Arabidopsis root mycobiome.</title>
        <authorList>
            <person name="Mesny F."/>
            <person name="Miyauchi S."/>
            <person name="Thiergart T."/>
            <person name="Pickel B."/>
            <person name="Atanasova L."/>
            <person name="Karlsson M."/>
            <person name="Huettel B."/>
            <person name="Barry K.W."/>
            <person name="Haridas S."/>
            <person name="Chen C."/>
            <person name="Bauer D."/>
            <person name="Andreopoulos W."/>
            <person name="Pangilinan J."/>
            <person name="LaButti K."/>
            <person name="Riley R."/>
            <person name="Lipzen A."/>
            <person name="Clum A."/>
            <person name="Drula E."/>
            <person name="Henrissat B."/>
            <person name="Kohler A."/>
            <person name="Grigoriev I.V."/>
            <person name="Martin F.M."/>
            <person name="Hacquard S."/>
        </authorList>
    </citation>
    <scope>NUCLEOTIDE SEQUENCE</scope>
    <source>
        <strain evidence="4">MPI-CAGE-AT-0021</strain>
    </source>
</reference>
<evidence type="ECO:0000313" key="5">
    <source>
        <dbReference type="Proteomes" id="UP000717696"/>
    </source>
</evidence>
<dbReference type="CDD" id="cd08192">
    <property type="entry name" value="MAR-like"/>
    <property type="match status" value="1"/>
</dbReference>
<dbReference type="SUPFAM" id="SSF56796">
    <property type="entry name" value="Dehydroquinate synthase-like"/>
    <property type="match status" value="1"/>
</dbReference>
<gene>
    <name evidence="4" type="ORF">B0J13DRAFT_550371</name>
</gene>
<feature type="domain" description="Fe-containing alcohol dehydrogenase-like C-terminal" evidence="3">
    <location>
        <begin position="230"/>
        <end position="428"/>
    </location>
</feature>
<organism evidence="4 5">
    <name type="scientific">Dactylonectria estremocensis</name>
    <dbReference type="NCBI Taxonomy" id="1079267"/>
    <lineage>
        <taxon>Eukaryota</taxon>
        <taxon>Fungi</taxon>
        <taxon>Dikarya</taxon>
        <taxon>Ascomycota</taxon>
        <taxon>Pezizomycotina</taxon>
        <taxon>Sordariomycetes</taxon>
        <taxon>Hypocreomycetidae</taxon>
        <taxon>Hypocreales</taxon>
        <taxon>Nectriaceae</taxon>
        <taxon>Dactylonectria</taxon>
    </lineage>
</organism>
<evidence type="ECO:0000313" key="4">
    <source>
        <dbReference type="EMBL" id="KAH7150552.1"/>
    </source>
</evidence>
<evidence type="ECO:0000259" key="2">
    <source>
        <dbReference type="Pfam" id="PF00465"/>
    </source>
</evidence>
<evidence type="ECO:0008006" key="6">
    <source>
        <dbReference type="Google" id="ProtNLM"/>
    </source>
</evidence>
<dbReference type="EMBL" id="JAGMUU010000006">
    <property type="protein sequence ID" value="KAH7150552.1"/>
    <property type="molecule type" value="Genomic_DNA"/>
</dbReference>
<keyword evidence="5" id="KW-1185">Reference proteome</keyword>
<dbReference type="Gene3D" id="1.20.1090.10">
    <property type="entry name" value="Dehydroquinate synthase-like - alpha domain"/>
    <property type="match status" value="1"/>
</dbReference>
<dbReference type="OrthoDB" id="339764at2759"/>
<proteinExistence type="predicted"/>
<dbReference type="AlphaFoldDB" id="A0A9P9F1B1"/>
<evidence type="ECO:0000259" key="3">
    <source>
        <dbReference type="Pfam" id="PF25137"/>
    </source>
</evidence>
<sequence length="431" mass="46341">MFSRRKCTAYASSIYQTITMPFTFGTETCHPAFDDKATPRVSHGLRFPEACLLHCRDTFSSSRAYIICSKSLAGKTDALDRLKSALGSRVAGVTIGISQHTPIAEVLNVVKDASGRDIDLLITLGAGSLTDAAKLVRLALANSATTEQDMNTLWGNQKSNPALRANIIKPSIPLIHIPTSLSGGEYQAIAGGTESGTNAKRTFDCEGVDPELVIQDPELCLTTPQWVWLSTGIRSVDHCVETLCSLLSNERGDEWSRRGLPKLVAGLLESKANPRSLTPRHLCQQGVVEAMCAVSSGVPLGASHAIGHQLGPLGVGHGETSCILLPAVCKFNLNMGANADRQAAVKELLLEQQDVIKLLEAKQLRRDTLDLGDILDAIISALEMPRSLKAVGIGADMFPVLAKNSLNDIWIRTNPVPITEESQVREILGMC</sequence>
<dbReference type="GO" id="GO:0046872">
    <property type="term" value="F:metal ion binding"/>
    <property type="evidence" value="ECO:0007669"/>
    <property type="project" value="InterPro"/>
</dbReference>
<dbReference type="GO" id="GO:0005739">
    <property type="term" value="C:mitochondrion"/>
    <property type="evidence" value="ECO:0007669"/>
    <property type="project" value="TreeGrafter"/>
</dbReference>
<dbReference type="Proteomes" id="UP000717696">
    <property type="component" value="Unassembled WGS sequence"/>
</dbReference>